<name>A0A1G7CIN4_9PROT</name>
<evidence type="ECO:0000313" key="2">
    <source>
        <dbReference type="EMBL" id="SDE39264.1"/>
    </source>
</evidence>
<dbReference type="EMBL" id="FNAK01000006">
    <property type="protein sequence ID" value="SDE39264.1"/>
    <property type="molecule type" value="Genomic_DNA"/>
</dbReference>
<dbReference type="PANTHER" id="PTHR33121">
    <property type="entry name" value="CYCLIC DI-GMP PHOSPHODIESTERASE PDEF"/>
    <property type="match status" value="1"/>
</dbReference>
<reference evidence="2 3" key="1">
    <citation type="submission" date="2016-10" db="EMBL/GenBank/DDBJ databases">
        <authorList>
            <person name="de Groot N.N."/>
        </authorList>
    </citation>
    <scope>NUCLEOTIDE SEQUENCE [LARGE SCALE GENOMIC DNA]</scope>
    <source>
        <strain evidence="2 3">CGMCC 1.9109</strain>
    </source>
</reference>
<proteinExistence type="predicted"/>
<keyword evidence="3" id="KW-1185">Reference proteome</keyword>
<protein>
    <submittedName>
        <fullName evidence="2">EAL domain, c-di-GMP-specific phosphodiesterase class I (Or its enzymatically inactive variant)</fullName>
    </submittedName>
</protein>
<dbReference type="InterPro" id="IPR050706">
    <property type="entry name" value="Cyclic-di-GMP_PDE-like"/>
</dbReference>
<dbReference type="InterPro" id="IPR001633">
    <property type="entry name" value="EAL_dom"/>
</dbReference>
<dbReference type="SUPFAM" id="SSF141868">
    <property type="entry name" value="EAL domain-like"/>
    <property type="match status" value="1"/>
</dbReference>
<dbReference type="CDD" id="cd01948">
    <property type="entry name" value="EAL"/>
    <property type="match status" value="1"/>
</dbReference>
<accession>A0A1G7CIN4</accession>
<dbReference type="GO" id="GO:0071111">
    <property type="term" value="F:cyclic-guanylate-specific phosphodiesterase activity"/>
    <property type="evidence" value="ECO:0007669"/>
    <property type="project" value="InterPro"/>
</dbReference>
<feature type="domain" description="EAL" evidence="1">
    <location>
        <begin position="102"/>
        <end position="348"/>
    </location>
</feature>
<sequence>MLPDQSLFPIVSGLGHAFFWCYDEHLSDRLRAILIKAGFIEVPTGEPLVVCFLADDMESVLPVLEQAFASKERRLIRALLSGNAKPTLQEFGSIHTVEELGLRLSAQWLGDLLVDRRYKSLLQPIVCVEDHKNIMGYEFLIRGLHTDGMEIPAPVLFETAESAGMLYALDMAAGECATRTAKGFGLKESVFVNVLPFTIDTEDGMEAWLSNVLGESGLAEDQLVFEIVESQQLSDLETVRSLVRRLKDRGIRIALDDFGTGFNNLSGITEIQPDFIKLDKSLTHDLNDDGRKWTLVANIVDSAKQSDIKVIAEGVEDNKTARMLESAGVDYLQGYLFGMPDAEPVKAD</sequence>
<dbReference type="SMART" id="SM00052">
    <property type="entry name" value="EAL"/>
    <property type="match status" value="1"/>
</dbReference>
<dbReference type="Proteomes" id="UP000183685">
    <property type="component" value="Unassembled WGS sequence"/>
</dbReference>
<dbReference type="AlphaFoldDB" id="A0A1G7CIN4"/>
<evidence type="ECO:0000313" key="3">
    <source>
        <dbReference type="Proteomes" id="UP000183685"/>
    </source>
</evidence>
<dbReference type="Pfam" id="PF00563">
    <property type="entry name" value="EAL"/>
    <property type="match status" value="1"/>
</dbReference>
<dbReference type="InterPro" id="IPR035919">
    <property type="entry name" value="EAL_sf"/>
</dbReference>
<evidence type="ECO:0000259" key="1">
    <source>
        <dbReference type="PROSITE" id="PS50883"/>
    </source>
</evidence>
<dbReference type="PROSITE" id="PS50883">
    <property type="entry name" value="EAL"/>
    <property type="match status" value="1"/>
</dbReference>
<dbReference type="PANTHER" id="PTHR33121:SF79">
    <property type="entry name" value="CYCLIC DI-GMP PHOSPHODIESTERASE PDED-RELATED"/>
    <property type="match status" value="1"/>
</dbReference>
<dbReference type="Gene3D" id="3.20.20.450">
    <property type="entry name" value="EAL domain"/>
    <property type="match status" value="1"/>
</dbReference>
<dbReference type="STRING" id="637679.GCA_001550055_03099"/>
<gene>
    <name evidence="2" type="ORF">SAMN04488071_2822</name>
</gene>
<organism evidence="2 3">
    <name type="scientific">Kordiimonas lacus</name>
    <dbReference type="NCBI Taxonomy" id="637679"/>
    <lineage>
        <taxon>Bacteria</taxon>
        <taxon>Pseudomonadati</taxon>
        <taxon>Pseudomonadota</taxon>
        <taxon>Alphaproteobacteria</taxon>
        <taxon>Kordiimonadales</taxon>
        <taxon>Kordiimonadaceae</taxon>
        <taxon>Kordiimonas</taxon>
    </lineage>
</organism>